<accession>A0A915JK00</accession>
<dbReference type="Proteomes" id="UP000887565">
    <property type="component" value="Unplaced"/>
</dbReference>
<dbReference type="AlphaFoldDB" id="A0A915JK00"/>
<feature type="compositionally biased region" description="Basic and acidic residues" evidence="1">
    <location>
        <begin position="73"/>
        <end position="82"/>
    </location>
</feature>
<name>A0A915JK00_ROMCU</name>
<evidence type="ECO:0000313" key="2">
    <source>
        <dbReference type="Proteomes" id="UP000887565"/>
    </source>
</evidence>
<feature type="region of interest" description="Disordered" evidence="1">
    <location>
        <begin position="37"/>
        <end position="82"/>
    </location>
</feature>
<keyword evidence="2" id="KW-1185">Reference proteome</keyword>
<protein>
    <submittedName>
        <fullName evidence="3">Uncharacterized protein</fullName>
    </submittedName>
</protein>
<reference evidence="3" key="1">
    <citation type="submission" date="2022-11" db="UniProtKB">
        <authorList>
            <consortium name="WormBaseParasite"/>
        </authorList>
    </citation>
    <scope>IDENTIFICATION</scope>
</reference>
<feature type="compositionally biased region" description="Basic and acidic residues" evidence="1">
    <location>
        <begin position="57"/>
        <end position="66"/>
    </location>
</feature>
<evidence type="ECO:0000313" key="3">
    <source>
        <dbReference type="WBParaSite" id="nRc.2.0.1.t26490-RA"/>
    </source>
</evidence>
<organism evidence="2 3">
    <name type="scientific">Romanomermis culicivorax</name>
    <name type="common">Nematode worm</name>
    <dbReference type="NCBI Taxonomy" id="13658"/>
    <lineage>
        <taxon>Eukaryota</taxon>
        <taxon>Metazoa</taxon>
        <taxon>Ecdysozoa</taxon>
        <taxon>Nematoda</taxon>
        <taxon>Enoplea</taxon>
        <taxon>Dorylaimia</taxon>
        <taxon>Mermithida</taxon>
        <taxon>Mermithoidea</taxon>
        <taxon>Mermithidae</taxon>
        <taxon>Romanomermis</taxon>
    </lineage>
</organism>
<evidence type="ECO:0000256" key="1">
    <source>
        <dbReference type="SAM" id="MobiDB-lite"/>
    </source>
</evidence>
<dbReference type="WBParaSite" id="nRc.2.0.1.t26490-RA">
    <property type="protein sequence ID" value="nRc.2.0.1.t26490-RA"/>
    <property type="gene ID" value="nRc.2.0.1.g26490"/>
</dbReference>
<sequence>ELHPGDLKLGVENLINKLLTPIRSKFEQEPLKSLIVKAYPPPGKPVSEKKIKKKHGKEQPKSDQETKSTTVNRLEEDLAEKL</sequence>
<proteinExistence type="predicted"/>
<dbReference type="Gene3D" id="1.10.240.10">
    <property type="entry name" value="Tyrosyl-Transfer RNA Synthetase"/>
    <property type="match status" value="1"/>
</dbReference>